<dbReference type="Proteomes" id="UP000051442">
    <property type="component" value="Unassembled WGS sequence"/>
</dbReference>
<dbReference type="Pfam" id="PF17283">
    <property type="entry name" value="Zn_ribbon_SprT"/>
    <property type="match status" value="1"/>
</dbReference>
<proteinExistence type="predicted"/>
<dbReference type="AlphaFoldDB" id="A0A0R2EZ77"/>
<dbReference type="Pfam" id="PF10263">
    <property type="entry name" value="SprT-like"/>
    <property type="match status" value="1"/>
</dbReference>
<evidence type="ECO:0000259" key="1">
    <source>
        <dbReference type="SMART" id="SM00731"/>
    </source>
</evidence>
<organism evidence="2 3">
    <name type="scientific">Secundilactobacillus similis DSM 23365 = JCM 2765</name>
    <dbReference type="NCBI Taxonomy" id="1423804"/>
    <lineage>
        <taxon>Bacteria</taxon>
        <taxon>Bacillati</taxon>
        <taxon>Bacillota</taxon>
        <taxon>Bacilli</taxon>
        <taxon>Lactobacillales</taxon>
        <taxon>Lactobacillaceae</taxon>
        <taxon>Secundilactobacillus</taxon>
    </lineage>
</organism>
<dbReference type="InterPro" id="IPR006640">
    <property type="entry name" value="SprT-like_domain"/>
</dbReference>
<gene>
    <name evidence="2" type="ORF">FD14_GL002048</name>
</gene>
<reference evidence="2 3" key="1">
    <citation type="journal article" date="2015" name="Genome Announc.">
        <title>Expanding the biotechnology potential of lactobacilli through comparative genomics of 213 strains and associated genera.</title>
        <authorList>
            <person name="Sun Z."/>
            <person name="Harris H.M."/>
            <person name="McCann A."/>
            <person name="Guo C."/>
            <person name="Argimon S."/>
            <person name="Zhang W."/>
            <person name="Yang X."/>
            <person name="Jeffery I.B."/>
            <person name="Cooney J.C."/>
            <person name="Kagawa T.F."/>
            <person name="Liu W."/>
            <person name="Song Y."/>
            <person name="Salvetti E."/>
            <person name="Wrobel A."/>
            <person name="Rasinkangas P."/>
            <person name="Parkhill J."/>
            <person name="Rea M.C."/>
            <person name="O'Sullivan O."/>
            <person name="Ritari J."/>
            <person name="Douillard F.P."/>
            <person name="Paul Ross R."/>
            <person name="Yang R."/>
            <person name="Briner A.E."/>
            <person name="Felis G.E."/>
            <person name="de Vos W.M."/>
            <person name="Barrangou R."/>
            <person name="Klaenhammer T.R."/>
            <person name="Caufield P.W."/>
            <person name="Cui Y."/>
            <person name="Zhang H."/>
            <person name="O'Toole P.W."/>
        </authorList>
    </citation>
    <scope>NUCLEOTIDE SEQUENCE [LARGE SCALE GENOMIC DNA]</scope>
    <source>
        <strain evidence="2 3">DSM 23365</strain>
    </source>
</reference>
<protein>
    <recommendedName>
        <fullName evidence="1">SprT-like domain-containing protein</fullName>
    </recommendedName>
</protein>
<feature type="domain" description="SprT-like" evidence="1">
    <location>
        <begin position="4"/>
        <end position="150"/>
    </location>
</feature>
<evidence type="ECO:0000313" key="2">
    <source>
        <dbReference type="EMBL" id="KRN18375.1"/>
    </source>
</evidence>
<keyword evidence="3" id="KW-1185">Reference proteome</keyword>
<comment type="caution">
    <text evidence="2">The sequence shown here is derived from an EMBL/GenBank/DDBJ whole genome shotgun (WGS) entry which is preliminary data.</text>
</comment>
<evidence type="ECO:0000313" key="3">
    <source>
        <dbReference type="Proteomes" id="UP000051442"/>
    </source>
</evidence>
<sequence>MTDAELQKLVERISLTSFGKPFQHRAVFNARLKTTGGRYHLDDHHIDINPKMLTVFGEDTLIGIIKHELCHYHLHLAGQSGKHGTPSFKQLLQAVGGSRYAPRLEPPVKRASKRRLVYRCSRCGQLYERQRRINLDRMVCGRCRGRLQLIKEVN</sequence>
<dbReference type="OrthoDB" id="9799909at2"/>
<dbReference type="PATRIC" id="fig|1423804.4.peg.2223"/>
<dbReference type="GO" id="GO:0006950">
    <property type="term" value="P:response to stress"/>
    <property type="evidence" value="ECO:0007669"/>
    <property type="project" value="UniProtKB-ARBA"/>
</dbReference>
<dbReference type="SMART" id="SM00731">
    <property type="entry name" value="SprT"/>
    <property type="match status" value="1"/>
</dbReference>
<dbReference type="InterPro" id="IPR035240">
    <property type="entry name" value="SprT_Zn_ribbon"/>
</dbReference>
<name>A0A0R2EZ77_9LACO</name>
<dbReference type="NCBIfam" id="NF003339">
    <property type="entry name" value="PRK04351.1"/>
    <property type="match status" value="1"/>
</dbReference>
<dbReference type="EMBL" id="AYZM01000153">
    <property type="protein sequence ID" value="KRN18375.1"/>
    <property type="molecule type" value="Genomic_DNA"/>
</dbReference>
<dbReference type="RefSeq" id="WP_054736780.1">
    <property type="nucleotide sequence ID" value="NZ_AYZM01000153.1"/>
</dbReference>
<dbReference type="STRING" id="1423804.FD14_GL002048"/>
<accession>A0A0R2EZ77</accession>